<dbReference type="InterPro" id="IPR001214">
    <property type="entry name" value="SET_dom"/>
</dbReference>
<dbReference type="PANTHER" id="PTHR46024:SF1">
    <property type="entry name" value="HISTONE-LYSINE N-METHYLTRANSFERASE EGGLESS"/>
    <property type="match status" value="1"/>
</dbReference>
<reference evidence="12" key="2">
    <citation type="submission" date="2025-08" db="UniProtKB">
        <authorList>
            <consortium name="RefSeq"/>
        </authorList>
    </citation>
    <scope>IDENTIFICATION</scope>
    <source>
        <tissue evidence="12">Etiolated seedlings</tissue>
    </source>
</reference>
<comment type="subcellular location">
    <subcellularLocation>
        <location evidence="2">Chromosome</location>
    </subcellularLocation>
    <subcellularLocation>
        <location evidence="1">Nucleus</location>
    </subcellularLocation>
</comment>
<evidence type="ECO:0000256" key="7">
    <source>
        <dbReference type="ARBA" id="ARBA00023242"/>
    </source>
</evidence>
<dbReference type="AlphaFoldDB" id="A0A3Q7XVN0"/>
<dbReference type="STRING" id="3827.A0A3Q7XVN0"/>
<dbReference type="InterPro" id="IPR046341">
    <property type="entry name" value="SET_dom_sf"/>
</dbReference>
<dbReference type="PROSITE" id="PS50868">
    <property type="entry name" value="POST_SET"/>
    <property type="match status" value="1"/>
</dbReference>
<feature type="domain" description="Post-SET" evidence="10">
    <location>
        <begin position="292"/>
        <end position="308"/>
    </location>
</feature>
<dbReference type="GO" id="GO:0008270">
    <property type="term" value="F:zinc ion binding"/>
    <property type="evidence" value="ECO:0007669"/>
    <property type="project" value="InterPro"/>
</dbReference>
<evidence type="ECO:0000256" key="3">
    <source>
        <dbReference type="ARBA" id="ARBA00022454"/>
    </source>
</evidence>
<evidence type="ECO:0000256" key="4">
    <source>
        <dbReference type="ARBA" id="ARBA00022603"/>
    </source>
</evidence>
<dbReference type="GO" id="GO:0005694">
    <property type="term" value="C:chromosome"/>
    <property type="evidence" value="ECO:0007669"/>
    <property type="project" value="UniProtKB-SubCell"/>
</dbReference>
<organism evidence="11 12">
    <name type="scientific">Cicer arietinum</name>
    <name type="common">Chickpea</name>
    <name type="synonym">Garbanzo</name>
    <dbReference type="NCBI Taxonomy" id="3827"/>
    <lineage>
        <taxon>Eukaryota</taxon>
        <taxon>Viridiplantae</taxon>
        <taxon>Streptophyta</taxon>
        <taxon>Embryophyta</taxon>
        <taxon>Tracheophyta</taxon>
        <taxon>Spermatophyta</taxon>
        <taxon>Magnoliopsida</taxon>
        <taxon>eudicotyledons</taxon>
        <taxon>Gunneridae</taxon>
        <taxon>Pentapetalae</taxon>
        <taxon>rosids</taxon>
        <taxon>fabids</taxon>
        <taxon>Fabales</taxon>
        <taxon>Fabaceae</taxon>
        <taxon>Papilionoideae</taxon>
        <taxon>50 kb inversion clade</taxon>
        <taxon>NPAAA clade</taxon>
        <taxon>Hologalegina</taxon>
        <taxon>IRL clade</taxon>
        <taxon>Cicereae</taxon>
        <taxon>Cicer</taxon>
    </lineage>
</organism>
<evidence type="ECO:0000256" key="1">
    <source>
        <dbReference type="ARBA" id="ARBA00004123"/>
    </source>
</evidence>
<evidence type="ECO:0000313" key="12">
    <source>
        <dbReference type="RefSeq" id="XP_027188061.1"/>
    </source>
</evidence>
<dbReference type="Proteomes" id="UP000087171">
    <property type="component" value="Chromosome Ca3"/>
</dbReference>
<keyword evidence="11" id="KW-1185">Reference proteome</keyword>
<proteinExistence type="predicted"/>
<evidence type="ECO:0000256" key="6">
    <source>
        <dbReference type="ARBA" id="ARBA00022691"/>
    </source>
</evidence>
<dbReference type="KEGG" id="cam:101510877"/>
<dbReference type="Pfam" id="PF05033">
    <property type="entry name" value="Pre-SET"/>
    <property type="match status" value="1"/>
</dbReference>
<accession>A0A3Q7XVN0</accession>
<feature type="domain" description="SET" evidence="8">
    <location>
        <begin position="129"/>
        <end position="278"/>
    </location>
</feature>
<dbReference type="InterPro" id="IPR051516">
    <property type="entry name" value="SETDB_methyltransferase"/>
</dbReference>
<protein>
    <submittedName>
        <fullName evidence="12">Histone-lysine N-methyltransferase, H3 lysine-9 specific SUVH4-like</fullName>
    </submittedName>
</protein>
<dbReference type="RefSeq" id="XP_027188061.1">
    <property type="nucleotide sequence ID" value="XM_027332260.1"/>
</dbReference>
<dbReference type="InterPro" id="IPR007728">
    <property type="entry name" value="Pre-SET_dom"/>
</dbReference>
<dbReference type="InterPro" id="IPR003616">
    <property type="entry name" value="Post-SET_dom"/>
</dbReference>
<dbReference type="SUPFAM" id="SSF82199">
    <property type="entry name" value="SET domain"/>
    <property type="match status" value="1"/>
</dbReference>
<keyword evidence="4" id="KW-0489">Methyltransferase</keyword>
<dbReference type="SMART" id="SM00317">
    <property type="entry name" value="SET"/>
    <property type="match status" value="1"/>
</dbReference>
<keyword evidence="6" id="KW-0949">S-adenosyl-L-methionine</keyword>
<evidence type="ECO:0000259" key="8">
    <source>
        <dbReference type="PROSITE" id="PS50280"/>
    </source>
</evidence>
<evidence type="ECO:0000259" key="10">
    <source>
        <dbReference type="PROSITE" id="PS50868"/>
    </source>
</evidence>
<evidence type="ECO:0000313" key="11">
    <source>
        <dbReference type="Proteomes" id="UP000087171"/>
    </source>
</evidence>
<dbReference type="GO" id="GO:0032259">
    <property type="term" value="P:methylation"/>
    <property type="evidence" value="ECO:0007669"/>
    <property type="project" value="UniProtKB-KW"/>
</dbReference>
<evidence type="ECO:0000256" key="2">
    <source>
        <dbReference type="ARBA" id="ARBA00004286"/>
    </source>
</evidence>
<dbReference type="PROSITE" id="PS50280">
    <property type="entry name" value="SET"/>
    <property type="match status" value="1"/>
</dbReference>
<gene>
    <name evidence="12" type="primary">LOC101510877</name>
</gene>
<dbReference type="SMART" id="SM00468">
    <property type="entry name" value="PreSET"/>
    <property type="match status" value="1"/>
</dbReference>
<dbReference type="OrthoDB" id="5792673at2759"/>
<evidence type="ECO:0000256" key="5">
    <source>
        <dbReference type="ARBA" id="ARBA00022679"/>
    </source>
</evidence>
<keyword evidence="5" id="KW-0808">Transferase</keyword>
<keyword evidence="7" id="KW-0539">Nucleus</keyword>
<dbReference type="PANTHER" id="PTHR46024">
    <property type="entry name" value="HISTONE-LYSINE N-METHYLTRANSFERASE EGGLESS"/>
    <property type="match status" value="1"/>
</dbReference>
<dbReference type="Gene3D" id="2.170.270.10">
    <property type="entry name" value="SET domain"/>
    <property type="match status" value="1"/>
</dbReference>
<dbReference type="Pfam" id="PF00856">
    <property type="entry name" value="SET"/>
    <property type="match status" value="1"/>
</dbReference>
<dbReference type="GO" id="GO:0005634">
    <property type="term" value="C:nucleus"/>
    <property type="evidence" value="ECO:0007669"/>
    <property type="project" value="UniProtKB-SubCell"/>
</dbReference>
<dbReference type="GO" id="GO:0042054">
    <property type="term" value="F:histone methyltransferase activity"/>
    <property type="evidence" value="ECO:0007669"/>
    <property type="project" value="InterPro"/>
</dbReference>
<keyword evidence="3" id="KW-0158">Chromosome</keyword>
<reference evidence="11" key="1">
    <citation type="journal article" date="2013" name="Nat. Biotechnol.">
        <title>Draft genome sequence of chickpea (Cicer arietinum) provides a resource for trait improvement.</title>
        <authorList>
            <person name="Varshney R.K."/>
            <person name="Song C."/>
            <person name="Saxena R.K."/>
            <person name="Azam S."/>
            <person name="Yu S."/>
            <person name="Sharpe A.G."/>
            <person name="Cannon S."/>
            <person name="Baek J."/>
            <person name="Rosen B.D."/>
            <person name="Tar'an B."/>
            <person name="Millan T."/>
            <person name="Zhang X."/>
            <person name="Ramsay L.D."/>
            <person name="Iwata A."/>
            <person name="Wang Y."/>
            <person name="Nelson W."/>
            <person name="Farmer A.D."/>
            <person name="Gaur P.M."/>
            <person name="Soderlund C."/>
            <person name="Penmetsa R.V."/>
            <person name="Xu C."/>
            <person name="Bharti A.K."/>
            <person name="He W."/>
            <person name="Winter P."/>
            <person name="Zhao S."/>
            <person name="Hane J.K."/>
            <person name="Carrasquilla-Garcia N."/>
            <person name="Condie J.A."/>
            <person name="Upadhyaya H.D."/>
            <person name="Luo M.C."/>
            <person name="Thudi M."/>
            <person name="Gowda C.L."/>
            <person name="Singh N.P."/>
            <person name="Lichtenzveig J."/>
            <person name="Gali K.K."/>
            <person name="Rubio J."/>
            <person name="Nadarajan N."/>
            <person name="Dolezel J."/>
            <person name="Bansal K.C."/>
            <person name="Xu X."/>
            <person name="Edwards D."/>
            <person name="Zhang G."/>
            <person name="Kahl G."/>
            <person name="Gil J."/>
            <person name="Singh K.B."/>
            <person name="Datta S.K."/>
            <person name="Jackson S.A."/>
            <person name="Wang J."/>
            <person name="Cook D.R."/>
        </authorList>
    </citation>
    <scope>NUCLEOTIDE SEQUENCE [LARGE SCALE GENOMIC DNA]</scope>
    <source>
        <strain evidence="11">cv. CDC Frontier</strain>
    </source>
</reference>
<feature type="domain" description="Pre-SET" evidence="9">
    <location>
        <begin position="64"/>
        <end position="126"/>
    </location>
</feature>
<dbReference type="PaxDb" id="3827-XP_004492282.1"/>
<sequence>MKGQVSRAISSSPSLVCTDISIGQEPISIIATNEFDDPPVAPTGFQYITANQIASTIKVPSSGPGCNCIGSCRDTITCGCAKLNGQKFPYACGNGGRLIEPRDIVYECGPICGCGPNCGNKVSQKALIYRLEVFRTPNKGWGVRTWDFIPSGAPVVEYIGVLSRDDELDNAIGNEYIFDIDCLHTIKGEGGRERRSSKKKSARESFSENIDEELENDPEFCIDASSFGNVSRFINHGCVPNLFVQGILSSHRDIRLARVVLFAAQDIPPYQELTYDYGYKLDSVVDPDGKIKQLECHCGANECRKRLY</sequence>
<evidence type="ECO:0000259" key="9">
    <source>
        <dbReference type="PROSITE" id="PS50867"/>
    </source>
</evidence>
<dbReference type="PROSITE" id="PS50867">
    <property type="entry name" value="PRE_SET"/>
    <property type="match status" value="1"/>
</dbReference>
<name>A0A3Q7XVN0_CICAR</name>